<organism evidence="1 2">
    <name type="scientific">Rickenella mellea</name>
    <dbReference type="NCBI Taxonomy" id="50990"/>
    <lineage>
        <taxon>Eukaryota</taxon>
        <taxon>Fungi</taxon>
        <taxon>Dikarya</taxon>
        <taxon>Basidiomycota</taxon>
        <taxon>Agaricomycotina</taxon>
        <taxon>Agaricomycetes</taxon>
        <taxon>Hymenochaetales</taxon>
        <taxon>Rickenellaceae</taxon>
        <taxon>Rickenella</taxon>
    </lineage>
</organism>
<dbReference type="AlphaFoldDB" id="A0A4Y7PJT6"/>
<dbReference type="VEuPathDB" id="FungiDB:BD410DRAFT_100609"/>
<name>A0A4Y7PJT6_9AGAM</name>
<keyword evidence="2" id="KW-1185">Reference proteome</keyword>
<reference evidence="1 2" key="1">
    <citation type="submission" date="2018-06" db="EMBL/GenBank/DDBJ databases">
        <title>A transcriptomic atlas of mushroom development highlights an independent origin of complex multicellularity.</title>
        <authorList>
            <consortium name="DOE Joint Genome Institute"/>
            <person name="Krizsan K."/>
            <person name="Almasi E."/>
            <person name="Merenyi Z."/>
            <person name="Sahu N."/>
            <person name="Viragh M."/>
            <person name="Koszo T."/>
            <person name="Mondo S."/>
            <person name="Kiss B."/>
            <person name="Balint B."/>
            <person name="Kues U."/>
            <person name="Barry K."/>
            <person name="Hegedus J.C."/>
            <person name="Henrissat B."/>
            <person name="Johnson J."/>
            <person name="Lipzen A."/>
            <person name="Ohm R."/>
            <person name="Nagy I."/>
            <person name="Pangilinan J."/>
            <person name="Yan J."/>
            <person name="Xiong Y."/>
            <person name="Grigoriev I.V."/>
            <person name="Hibbett D.S."/>
            <person name="Nagy L.G."/>
        </authorList>
    </citation>
    <scope>NUCLEOTIDE SEQUENCE [LARGE SCALE GENOMIC DNA]</scope>
    <source>
        <strain evidence="1 2">SZMC22713</strain>
    </source>
</reference>
<sequence length="110" mass="11878">MAMRTAKLGNGLGYFVLRDGAMYFLAKLLIGVLGTTEDDKETRGAIDTIQEPVFATNSLLGNLGAPLRVGVEEDEESEEICVDEMAEGFEEPGIVDHSLITEEPCDPSDV</sequence>
<dbReference type="Proteomes" id="UP000294933">
    <property type="component" value="Unassembled WGS sequence"/>
</dbReference>
<evidence type="ECO:0000313" key="2">
    <source>
        <dbReference type="Proteomes" id="UP000294933"/>
    </source>
</evidence>
<proteinExistence type="predicted"/>
<dbReference type="EMBL" id="ML170267">
    <property type="protein sequence ID" value="TDL15647.1"/>
    <property type="molecule type" value="Genomic_DNA"/>
</dbReference>
<evidence type="ECO:0000313" key="1">
    <source>
        <dbReference type="EMBL" id="TDL15647.1"/>
    </source>
</evidence>
<accession>A0A4Y7PJT6</accession>
<gene>
    <name evidence="1" type="ORF">BD410DRAFT_100609</name>
</gene>
<protein>
    <submittedName>
        <fullName evidence="1">Uncharacterized protein</fullName>
    </submittedName>
</protein>